<dbReference type="Pfam" id="PF05270">
    <property type="entry name" value="AbfB"/>
    <property type="match status" value="1"/>
</dbReference>
<dbReference type="RefSeq" id="WP_203934824.1">
    <property type="nucleotide sequence ID" value="NZ_BOPH01000148.1"/>
</dbReference>
<dbReference type="Gene3D" id="2.115.10.20">
    <property type="entry name" value="Glycosyl hydrolase domain, family 43"/>
    <property type="match status" value="1"/>
</dbReference>
<dbReference type="InterPro" id="IPR023296">
    <property type="entry name" value="Glyco_hydro_beta-prop_sf"/>
</dbReference>
<dbReference type="GO" id="GO:0046556">
    <property type="term" value="F:alpha-L-arabinofuranosidase activity"/>
    <property type="evidence" value="ECO:0007669"/>
    <property type="project" value="InterPro"/>
</dbReference>
<dbReference type="Proteomes" id="UP000635606">
    <property type="component" value="Unassembled WGS sequence"/>
</dbReference>
<accession>A0A8J4EGQ5</accession>
<evidence type="ECO:0000256" key="2">
    <source>
        <dbReference type="ARBA" id="ARBA00022729"/>
    </source>
</evidence>
<dbReference type="InterPro" id="IPR006710">
    <property type="entry name" value="Glyco_hydro_43"/>
</dbReference>
<dbReference type="InterPro" id="IPR036195">
    <property type="entry name" value="AbfB_ABD_sf"/>
</dbReference>
<name>A0A8J4EGQ5_9ACTN</name>
<evidence type="ECO:0000313" key="7">
    <source>
        <dbReference type="Proteomes" id="UP000635606"/>
    </source>
</evidence>
<dbReference type="SUPFAM" id="SSF110221">
    <property type="entry name" value="AbfB domain"/>
    <property type="match status" value="1"/>
</dbReference>
<sequence>MFSAHAAGRDRNIWAPELHRLDGSVVTIDGQLYFTWSGVPTTLWRDSDPHIYIVALSNPWTVTGPRAIISAPTRDRERQGTPMNEGPVALQRDGRTFITYSASTCQGPDYKIGQLTYTGGAVVSGSSWVKRSTPIFQRNDAAGVYGPAHHSFLTSPDGTETWIAYHANDAASQGEPAGPAVTVQRPRSFNFPDRFMRHSNYDVALVRNDGSATFAADPTFRPVS</sequence>
<feature type="domain" description="Alpha-L-arabinofuranosidase B arabinose-binding" evidence="5">
    <location>
        <begin position="187"/>
        <end position="223"/>
    </location>
</feature>
<keyword evidence="4" id="KW-0326">Glycosidase</keyword>
<dbReference type="AlphaFoldDB" id="A0A8J4EGQ5"/>
<gene>
    <name evidence="6" type="ORF">Voc01_099570</name>
</gene>
<evidence type="ECO:0000259" key="5">
    <source>
        <dbReference type="Pfam" id="PF05270"/>
    </source>
</evidence>
<keyword evidence="2" id="KW-0732">Signal</keyword>
<comment type="caution">
    <text evidence="6">The sequence shown here is derived from an EMBL/GenBank/DDBJ whole genome shotgun (WGS) entry which is preliminary data.</text>
</comment>
<proteinExistence type="inferred from homology"/>
<dbReference type="PANTHER" id="PTHR43817:SF1">
    <property type="entry name" value="HYDROLASE, FAMILY 43, PUTATIVE (AFU_ORTHOLOGUE AFUA_3G01660)-RELATED"/>
    <property type="match status" value="1"/>
</dbReference>
<evidence type="ECO:0000313" key="6">
    <source>
        <dbReference type="EMBL" id="GIJ75040.1"/>
    </source>
</evidence>
<dbReference type="GO" id="GO:0046373">
    <property type="term" value="P:L-arabinose metabolic process"/>
    <property type="evidence" value="ECO:0007669"/>
    <property type="project" value="InterPro"/>
</dbReference>
<dbReference type="Gene3D" id="2.80.10.50">
    <property type="match status" value="1"/>
</dbReference>
<dbReference type="SUPFAM" id="SSF75005">
    <property type="entry name" value="Arabinanase/levansucrase/invertase"/>
    <property type="match status" value="1"/>
</dbReference>
<dbReference type="InterPro" id="IPR007934">
    <property type="entry name" value="AbfB_ABD"/>
</dbReference>
<comment type="similarity">
    <text evidence="1">Belongs to the glycosyl hydrolase 43 family.</text>
</comment>
<protein>
    <recommendedName>
        <fullName evidence="5">Alpha-L-arabinofuranosidase B arabinose-binding domain-containing protein</fullName>
    </recommendedName>
</protein>
<reference evidence="6" key="1">
    <citation type="submission" date="2021-01" db="EMBL/GenBank/DDBJ databases">
        <title>Whole genome shotgun sequence of Virgisporangium ochraceum NBRC 16418.</title>
        <authorList>
            <person name="Komaki H."/>
            <person name="Tamura T."/>
        </authorList>
    </citation>
    <scope>NUCLEOTIDE SEQUENCE</scope>
    <source>
        <strain evidence="6">NBRC 16418</strain>
    </source>
</reference>
<dbReference type="EMBL" id="BOPH01000148">
    <property type="protein sequence ID" value="GIJ75040.1"/>
    <property type="molecule type" value="Genomic_DNA"/>
</dbReference>
<evidence type="ECO:0000256" key="1">
    <source>
        <dbReference type="ARBA" id="ARBA00009865"/>
    </source>
</evidence>
<dbReference type="Pfam" id="PF04616">
    <property type="entry name" value="Glyco_hydro_43"/>
    <property type="match status" value="1"/>
</dbReference>
<dbReference type="PANTHER" id="PTHR43817">
    <property type="entry name" value="GLYCOSYL HYDROLASE"/>
    <property type="match status" value="1"/>
</dbReference>
<keyword evidence="7" id="KW-1185">Reference proteome</keyword>
<organism evidence="6 7">
    <name type="scientific">Virgisporangium ochraceum</name>
    <dbReference type="NCBI Taxonomy" id="65505"/>
    <lineage>
        <taxon>Bacteria</taxon>
        <taxon>Bacillati</taxon>
        <taxon>Actinomycetota</taxon>
        <taxon>Actinomycetes</taxon>
        <taxon>Micromonosporales</taxon>
        <taxon>Micromonosporaceae</taxon>
        <taxon>Virgisporangium</taxon>
    </lineage>
</organism>
<keyword evidence="3" id="KW-0378">Hydrolase</keyword>
<evidence type="ECO:0000256" key="3">
    <source>
        <dbReference type="ARBA" id="ARBA00022801"/>
    </source>
</evidence>
<evidence type="ECO:0000256" key="4">
    <source>
        <dbReference type="ARBA" id="ARBA00023295"/>
    </source>
</evidence>